<dbReference type="AlphaFoldDB" id="A0A4V1MZT5"/>
<dbReference type="SUPFAM" id="SSF53756">
    <property type="entry name" value="UDP-Glycosyltransferase/glycogen phosphorylase"/>
    <property type="match status" value="1"/>
</dbReference>
<dbReference type="EMBL" id="SAXA01000016">
    <property type="protein sequence ID" value="RXQ89011.1"/>
    <property type="molecule type" value="Genomic_DNA"/>
</dbReference>
<sequence length="407" mass="48692">MSHKLSKKQQFVIFMQKIIFLHIVIFVLRNFYYLIEKMIRKDKRIALFFLTEKYYYDNSKYLFEYMRQKEDFRSVLFTANKALYTSLQEKFPGEVVYAWSLKGLFLFLRTKNVIISYGISAAPFFPYYLHEKCKNVIYLGHGTPMKKMGLQTEVWQKHGKRYQMQKYSYMVGCSPLEQELHKAGFDMNIDDVWVSGLPRNDYLLSATKDETWVDKYPYLNQKVILYAPTWREETQSAEFFPFPDFDSDQLDAFLEKKQAYILLRGHKEDIKRADELSRFDVSKMKRVLKADQDLFPDVYELLPYVDILVTDYSSIWIDYLLLDRPIIYLPYDLEEYKKSKGLFLDFEKNTPGYKAASLKEFVSQIEIYLQHPSEHAGWRKNICDMYHTHQDGNSSERLYQLIKELNQ</sequence>
<protein>
    <submittedName>
        <fullName evidence="8">Uncharacterized protein</fullName>
    </submittedName>
</protein>
<keyword evidence="5" id="KW-0777">Teichoic acid biosynthesis</keyword>
<evidence type="ECO:0000256" key="6">
    <source>
        <dbReference type="ARBA" id="ARBA00023136"/>
    </source>
</evidence>
<evidence type="ECO:0000256" key="5">
    <source>
        <dbReference type="ARBA" id="ARBA00022944"/>
    </source>
</evidence>
<keyword evidence="4" id="KW-0808">Transferase</keyword>
<name>A0A4V1MZT5_9BACT</name>
<keyword evidence="6 7" id="KW-0472">Membrane</keyword>
<evidence type="ECO:0000256" key="1">
    <source>
        <dbReference type="ARBA" id="ARBA00004202"/>
    </source>
</evidence>
<feature type="transmembrane region" description="Helical" evidence="7">
    <location>
        <begin position="12"/>
        <end position="35"/>
    </location>
</feature>
<comment type="similarity">
    <text evidence="2">Belongs to the CDP-glycerol glycerophosphotransferase family.</text>
</comment>
<evidence type="ECO:0000313" key="9">
    <source>
        <dbReference type="Proteomes" id="UP000289703"/>
    </source>
</evidence>
<evidence type="ECO:0000256" key="2">
    <source>
        <dbReference type="ARBA" id="ARBA00010488"/>
    </source>
</evidence>
<dbReference type="InterPro" id="IPR051612">
    <property type="entry name" value="Teichoic_Acid_Biosynth"/>
</dbReference>
<evidence type="ECO:0000256" key="7">
    <source>
        <dbReference type="SAM" id="Phobius"/>
    </source>
</evidence>
<gene>
    <name evidence="8" type="ORF">EO244_14380</name>
</gene>
<comment type="caution">
    <text evidence="8">The sequence shown here is derived from an EMBL/GenBank/DDBJ whole genome shotgun (WGS) entry which is preliminary data.</text>
</comment>
<dbReference type="Gene3D" id="3.40.50.11820">
    <property type="match status" value="1"/>
</dbReference>
<dbReference type="Pfam" id="PF04464">
    <property type="entry name" value="Glyphos_transf"/>
    <property type="match status" value="1"/>
</dbReference>
<dbReference type="Gene3D" id="3.40.50.12580">
    <property type="match status" value="1"/>
</dbReference>
<dbReference type="GO" id="GO:0019350">
    <property type="term" value="P:teichoic acid biosynthetic process"/>
    <property type="evidence" value="ECO:0007669"/>
    <property type="project" value="UniProtKB-KW"/>
</dbReference>
<dbReference type="InterPro" id="IPR007554">
    <property type="entry name" value="Glycerophosphate_synth"/>
</dbReference>
<proteinExistence type="inferred from homology"/>
<evidence type="ECO:0000313" key="8">
    <source>
        <dbReference type="EMBL" id="RXQ89011.1"/>
    </source>
</evidence>
<evidence type="ECO:0000256" key="3">
    <source>
        <dbReference type="ARBA" id="ARBA00022475"/>
    </source>
</evidence>
<keyword evidence="7" id="KW-1133">Transmembrane helix</keyword>
<keyword evidence="9" id="KW-1185">Reference proteome</keyword>
<evidence type="ECO:0000256" key="4">
    <source>
        <dbReference type="ARBA" id="ARBA00022679"/>
    </source>
</evidence>
<dbReference type="OrthoDB" id="9811865at2"/>
<dbReference type="Proteomes" id="UP000289703">
    <property type="component" value="Unassembled WGS sequence"/>
</dbReference>
<dbReference type="InterPro" id="IPR043148">
    <property type="entry name" value="TagF_C"/>
</dbReference>
<dbReference type="GO" id="GO:0047355">
    <property type="term" value="F:CDP-glycerol glycerophosphotransferase activity"/>
    <property type="evidence" value="ECO:0007669"/>
    <property type="project" value="InterPro"/>
</dbReference>
<dbReference type="PANTHER" id="PTHR37316:SF3">
    <property type="entry name" value="TEICHOIC ACID GLYCEROL-PHOSPHATE TRANSFERASE"/>
    <property type="match status" value="1"/>
</dbReference>
<keyword evidence="3" id="KW-1003">Cell membrane</keyword>
<keyword evidence="7" id="KW-0812">Transmembrane</keyword>
<comment type="subcellular location">
    <subcellularLocation>
        <location evidence="1">Cell membrane</location>
        <topology evidence="1">Peripheral membrane protein</topology>
    </subcellularLocation>
</comment>
<accession>A0A4V1MZT5</accession>
<reference evidence="8 9" key="1">
    <citation type="submission" date="2019-01" db="EMBL/GenBank/DDBJ databases">
        <title>Ancylomarina salipaludis sp. nov., isolated from a salt marsh.</title>
        <authorList>
            <person name="Yoon J.-H."/>
        </authorList>
    </citation>
    <scope>NUCLEOTIDE SEQUENCE [LARGE SCALE GENOMIC DNA]</scope>
    <source>
        <strain evidence="8 9">SHSM-M15</strain>
    </source>
</reference>
<organism evidence="8 9">
    <name type="scientific">Ancylomarina salipaludis</name>
    <dbReference type="NCBI Taxonomy" id="2501299"/>
    <lineage>
        <taxon>Bacteria</taxon>
        <taxon>Pseudomonadati</taxon>
        <taxon>Bacteroidota</taxon>
        <taxon>Bacteroidia</taxon>
        <taxon>Marinilabiliales</taxon>
        <taxon>Marinifilaceae</taxon>
        <taxon>Ancylomarina</taxon>
    </lineage>
</organism>
<dbReference type="InterPro" id="IPR043149">
    <property type="entry name" value="TagF_N"/>
</dbReference>
<dbReference type="PANTHER" id="PTHR37316">
    <property type="entry name" value="TEICHOIC ACID GLYCEROL-PHOSPHATE PRIMASE"/>
    <property type="match status" value="1"/>
</dbReference>
<dbReference type="GO" id="GO:0005886">
    <property type="term" value="C:plasma membrane"/>
    <property type="evidence" value="ECO:0007669"/>
    <property type="project" value="UniProtKB-SubCell"/>
</dbReference>